<dbReference type="InterPro" id="IPR005122">
    <property type="entry name" value="Uracil-DNA_glycosylase-like"/>
</dbReference>
<gene>
    <name evidence="2" type="ORF">GGD46_005245</name>
</gene>
<reference evidence="2 3" key="1">
    <citation type="submission" date="2020-08" db="EMBL/GenBank/DDBJ databases">
        <title>Genomic Encyclopedia of Type Strains, Phase IV (KMG-V): Genome sequencing to study the core and pangenomes of soil and plant-associated prokaryotes.</title>
        <authorList>
            <person name="Whitman W."/>
        </authorList>
    </citation>
    <scope>NUCLEOTIDE SEQUENCE [LARGE SCALE GENOMIC DNA]</scope>
    <source>
        <strain evidence="2 3">SEMIA 4060</strain>
    </source>
</reference>
<dbReference type="EMBL" id="JACHBG010000017">
    <property type="protein sequence ID" value="MBB6487935.1"/>
    <property type="molecule type" value="Genomic_DNA"/>
</dbReference>
<accession>A0A7X0IVF3</accession>
<dbReference type="Pfam" id="PF03167">
    <property type="entry name" value="UDG"/>
    <property type="match status" value="1"/>
</dbReference>
<feature type="domain" description="Uracil-DNA glycosylase-like" evidence="1">
    <location>
        <begin position="103"/>
        <end position="194"/>
    </location>
</feature>
<dbReference type="RefSeq" id="WP_246806475.1">
    <property type="nucleotide sequence ID" value="NZ_JACHBG010000017.1"/>
</dbReference>
<organism evidence="2 3">
    <name type="scientific">Rhizobium lusitanum</name>
    <dbReference type="NCBI Taxonomy" id="293958"/>
    <lineage>
        <taxon>Bacteria</taxon>
        <taxon>Pseudomonadati</taxon>
        <taxon>Pseudomonadota</taxon>
        <taxon>Alphaproteobacteria</taxon>
        <taxon>Hyphomicrobiales</taxon>
        <taxon>Rhizobiaceae</taxon>
        <taxon>Rhizobium/Agrobacterium group</taxon>
        <taxon>Rhizobium</taxon>
    </lineage>
</organism>
<dbReference type="Gene3D" id="3.40.470.10">
    <property type="entry name" value="Uracil-DNA glycosylase-like domain"/>
    <property type="match status" value="1"/>
</dbReference>
<protein>
    <recommendedName>
        <fullName evidence="1">Uracil-DNA glycosylase-like domain-containing protein</fullName>
    </recommendedName>
</protein>
<proteinExistence type="predicted"/>
<sequence length="223" mass="24853">MMNTAQFVETLANLSFTDAFNPYSDACDDFDQDDAPAIRRKNLKLVLDAAIERKVDSIWIARDLGYRGGRRTGLALTDEAHLTDHSILYGDLPLVRATKGPALAERTASVIWETLNRIQRPVFLWNVFPLHPHEHGDPQSNRCHTRTERNACRPLLSWLLDVLDPRIVVAVGRDAQFALADLGIEAMQVRHPSYGGQSDFISGIEGLYGLPSAARGSQQLAMF</sequence>
<dbReference type="AlphaFoldDB" id="A0A7X0IVF3"/>
<dbReference type="SUPFAM" id="SSF52141">
    <property type="entry name" value="Uracil-DNA glycosylase-like"/>
    <property type="match status" value="1"/>
</dbReference>
<evidence type="ECO:0000259" key="1">
    <source>
        <dbReference type="Pfam" id="PF03167"/>
    </source>
</evidence>
<dbReference type="CDD" id="cd10035">
    <property type="entry name" value="UDG_like"/>
    <property type="match status" value="1"/>
</dbReference>
<evidence type="ECO:0000313" key="2">
    <source>
        <dbReference type="EMBL" id="MBB6487935.1"/>
    </source>
</evidence>
<name>A0A7X0IVF3_9HYPH</name>
<evidence type="ECO:0000313" key="3">
    <source>
        <dbReference type="Proteomes" id="UP000565576"/>
    </source>
</evidence>
<dbReference type="Proteomes" id="UP000565576">
    <property type="component" value="Unassembled WGS sequence"/>
</dbReference>
<comment type="caution">
    <text evidence="2">The sequence shown here is derived from an EMBL/GenBank/DDBJ whole genome shotgun (WGS) entry which is preliminary data.</text>
</comment>
<dbReference type="InterPro" id="IPR036895">
    <property type="entry name" value="Uracil-DNA_glycosylase-like_sf"/>
</dbReference>